<dbReference type="GO" id="GO:0005829">
    <property type="term" value="C:cytosol"/>
    <property type="evidence" value="ECO:0007669"/>
    <property type="project" value="TreeGrafter"/>
</dbReference>
<sequence length="105" mass="11301">MSIPTSSAAAFEQQLLSGGLTLVDFGAPWCPPCRALLPVLEQLGDEFAGQLNVLQLNVDETPELSARFGVLSMPTVILFKNGQPVEKLVGLRPKQVYAALLKKHA</sequence>
<evidence type="ECO:0000256" key="8">
    <source>
        <dbReference type="PIRSR" id="PIRSR000077-4"/>
    </source>
</evidence>
<evidence type="ECO:0000256" key="1">
    <source>
        <dbReference type="ARBA" id="ARBA00008987"/>
    </source>
</evidence>
<feature type="domain" description="Thioredoxin" evidence="9">
    <location>
        <begin position="1"/>
        <end position="105"/>
    </location>
</feature>
<proteinExistence type="inferred from homology"/>
<feature type="active site" description="Nucleophile" evidence="7">
    <location>
        <position position="33"/>
    </location>
</feature>
<feature type="site" description="Contributes to redox potential value" evidence="7">
    <location>
        <position position="31"/>
    </location>
</feature>
<evidence type="ECO:0000256" key="3">
    <source>
        <dbReference type="ARBA" id="ARBA00022982"/>
    </source>
</evidence>
<organism evidence="10 11">
    <name type="scientific">Paenibacillus aurantius</name>
    <dbReference type="NCBI Taxonomy" id="2918900"/>
    <lineage>
        <taxon>Bacteria</taxon>
        <taxon>Bacillati</taxon>
        <taxon>Bacillota</taxon>
        <taxon>Bacilli</taxon>
        <taxon>Bacillales</taxon>
        <taxon>Paenibacillaceae</taxon>
        <taxon>Paenibacillus</taxon>
    </lineage>
</organism>
<dbReference type="InterPro" id="IPR013766">
    <property type="entry name" value="Thioredoxin_domain"/>
</dbReference>
<protein>
    <recommendedName>
        <fullName evidence="6">Thioredoxin</fullName>
    </recommendedName>
</protein>
<dbReference type="CDD" id="cd02947">
    <property type="entry name" value="TRX_family"/>
    <property type="match status" value="1"/>
</dbReference>
<dbReference type="PANTHER" id="PTHR45663:SF11">
    <property type="entry name" value="GEO12009P1"/>
    <property type="match status" value="1"/>
</dbReference>
<dbReference type="PRINTS" id="PR00421">
    <property type="entry name" value="THIOREDOXIN"/>
</dbReference>
<evidence type="ECO:0000256" key="5">
    <source>
        <dbReference type="ARBA" id="ARBA00023284"/>
    </source>
</evidence>
<feature type="site" description="Deprotonates C-terminal active site Cys" evidence="7">
    <location>
        <position position="24"/>
    </location>
</feature>
<dbReference type="PANTHER" id="PTHR45663">
    <property type="entry name" value="GEO12009P1"/>
    <property type="match status" value="1"/>
</dbReference>
<dbReference type="Pfam" id="PF00085">
    <property type="entry name" value="Thioredoxin"/>
    <property type="match status" value="1"/>
</dbReference>
<evidence type="ECO:0000313" key="10">
    <source>
        <dbReference type="EMBL" id="WNQ12560.1"/>
    </source>
</evidence>
<evidence type="ECO:0000313" key="11">
    <source>
        <dbReference type="Proteomes" id="UP001305702"/>
    </source>
</evidence>
<dbReference type="RefSeq" id="WP_315606338.1">
    <property type="nucleotide sequence ID" value="NZ_CP130318.1"/>
</dbReference>
<keyword evidence="3" id="KW-0249">Electron transport</keyword>
<evidence type="ECO:0000256" key="6">
    <source>
        <dbReference type="PIRNR" id="PIRNR000077"/>
    </source>
</evidence>
<dbReference type="InterPro" id="IPR005746">
    <property type="entry name" value="Thioredoxin"/>
</dbReference>
<feature type="site" description="Contributes to redox potential value" evidence="7">
    <location>
        <position position="32"/>
    </location>
</feature>
<keyword evidence="5 8" id="KW-0676">Redox-active center</keyword>
<dbReference type="GO" id="GO:0015035">
    <property type="term" value="F:protein-disulfide reductase activity"/>
    <property type="evidence" value="ECO:0007669"/>
    <property type="project" value="InterPro"/>
</dbReference>
<comment type="similarity">
    <text evidence="1 6">Belongs to the thioredoxin family.</text>
</comment>
<accession>A0AA96LI54</accession>
<gene>
    <name evidence="10" type="ORF">MJA45_05895</name>
</gene>
<keyword evidence="2" id="KW-0813">Transport</keyword>
<dbReference type="Proteomes" id="UP001305702">
    <property type="component" value="Chromosome"/>
</dbReference>
<dbReference type="GO" id="GO:0045454">
    <property type="term" value="P:cell redox homeostasis"/>
    <property type="evidence" value="ECO:0007669"/>
    <property type="project" value="TreeGrafter"/>
</dbReference>
<evidence type="ECO:0000256" key="2">
    <source>
        <dbReference type="ARBA" id="ARBA00022448"/>
    </source>
</evidence>
<dbReference type="KEGG" id="paun:MJA45_05895"/>
<dbReference type="EMBL" id="CP130318">
    <property type="protein sequence ID" value="WNQ12560.1"/>
    <property type="molecule type" value="Genomic_DNA"/>
</dbReference>
<feature type="disulfide bond" description="Redox-active" evidence="8">
    <location>
        <begin position="30"/>
        <end position="33"/>
    </location>
</feature>
<name>A0AA96LI54_9BACL</name>
<evidence type="ECO:0000259" key="9">
    <source>
        <dbReference type="PROSITE" id="PS51352"/>
    </source>
</evidence>
<reference evidence="10 11" key="1">
    <citation type="submission" date="2022-02" db="EMBL/GenBank/DDBJ databases">
        <title>Paenibacillus sp. MBLB1776 Whole Genome Shotgun Sequencing.</title>
        <authorList>
            <person name="Hwang C.Y."/>
            <person name="Cho E.-S."/>
            <person name="Seo M.-J."/>
        </authorList>
    </citation>
    <scope>NUCLEOTIDE SEQUENCE [LARGE SCALE GENOMIC DNA]</scope>
    <source>
        <strain evidence="10 11">MBLB1776</strain>
    </source>
</reference>
<dbReference type="AlphaFoldDB" id="A0AA96LI54"/>
<feature type="active site" description="Nucleophile" evidence="7">
    <location>
        <position position="30"/>
    </location>
</feature>
<dbReference type="PROSITE" id="PS51352">
    <property type="entry name" value="THIOREDOXIN_2"/>
    <property type="match status" value="1"/>
</dbReference>
<keyword evidence="4 8" id="KW-1015">Disulfide bond</keyword>
<dbReference type="SUPFAM" id="SSF52833">
    <property type="entry name" value="Thioredoxin-like"/>
    <property type="match status" value="1"/>
</dbReference>
<keyword evidence="11" id="KW-1185">Reference proteome</keyword>
<dbReference type="Gene3D" id="3.40.30.10">
    <property type="entry name" value="Glutaredoxin"/>
    <property type="match status" value="1"/>
</dbReference>
<dbReference type="InterPro" id="IPR036249">
    <property type="entry name" value="Thioredoxin-like_sf"/>
</dbReference>
<evidence type="ECO:0000256" key="7">
    <source>
        <dbReference type="PIRSR" id="PIRSR000077-1"/>
    </source>
</evidence>
<evidence type="ECO:0000256" key="4">
    <source>
        <dbReference type="ARBA" id="ARBA00023157"/>
    </source>
</evidence>
<dbReference type="PIRSF" id="PIRSF000077">
    <property type="entry name" value="Thioredoxin"/>
    <property type="match status" value="1"/>
</dbReference>